<evidence type="ECO:0000256" key="2">
    <source>
        <dbReference type="ARBA" id="ARBA00023163"/>
    </source>
</evidence>
<dbReference type="InterPro" id="IPR005561">
    <property type="entry name" value="ANTAR"/>
</dbReference>
<dbReference type="PIRSF" id="PIRSF036625">
    <property type="entry name" value="GAF_ANTAR"/>
    <property type="match status" value="1"/>
</dbReference>
<dbReference type="PROSITE" id="PS50921">
    <property type="entry name" value="ANTAR"/>
    <property type="match status" value="1"/>
</dbReference>
<dbReference type="GO" id="GO:0003723">
    <property type="term" value="F:RNA binding"/>
    <property type="evidence" value="ECO:0007669"/>
    <property type="project" value="InterPro"/>
</dbReference>
<keyword evidence="1" id="KW-0805">Transcription regulation</keyword>
<dbReference type="RefSeq" id="WP_079140342.1">
    <property type="nucleotide sequence ID" value="NZ_CP017316.1"/>
</dbReference>
<evidence type="ECO:0000313" key="6">
    <source>
        <dbReference type="Proteomes" id="UP000095349"/>
    </source>
</evidence>
<dbReference type="SUPFAM" id="SSF52172">
    <property type="entry name" value="CheY-like"/>
    <property type="match status" value="1"/>
</dbReference>
<dbReference type="InterPro" id="IPR029016">
    <property type="entry name" value="GAF-like_dom_sf"/>
</dbReference>
<dbReference type="InterPro" id="IPR036388">
    <property type="entry name" value="WH-like_DNA-bd_sf"/>
</dbReference>
<dbReference type="SMART" id="SM01012">
    <property type="entry name" value="ANTAR"/>
    <property type="match status" value="1"/>
</dbReference>
<dbReference type="Gene3D" id="1.10.10.10">
    <property type="entry name" value="Winged helix-like DNA-binding domain superfamily/Winged helix DNA-binding domain"/>
    <property type="match status" value="1"/>
</dbReference>
<dbReference type="KEGG" id="srn:A4G23_04949"/>
<dbReference type="Proteomes" id="UP000095349">
    <property type="component" value="Chromosome"/>
</dbReference>
<keyword evidence="2" id="KW-0804">Transcription</keyword>
<sequence>MLIAPDHEGPGPAPAARRLQRLAEQCVRFLPACCGAAVTLGGGEAERDERRTAATHPDLAALVGVQLATGDGPITAALDSGGPVVAGDLLHDARWPAFRAAALGVGVRATATLPFHRAGASLALHLYGFRPGSLTGAAHGPAAALGAEAAAGLARDRRHRAALAEVGQLESALRSRPVIDQAAGIVMHVLDCGADEAYAALRRSSQLTNRKLADVAAGIVRARGRDLREELARPAGGAGAAPGPPNGEPPQIFV</sequence>
<evidence type="ECO:0000256" key="3">
    <source>
        <dbReference type="SAM" id="MobiDB-lite"/>
    </source>
</evidence>
<dbReference type="SUPFAM" id="SSF55781">
    <property type="entry name" value="GAF domain-like"/>
    <property type="match status" value="1"/>
</dbReference>
<protein>
    <submittedName>
        <fullName evidence="5">ANTAR domain protein</fullName>
    </submittedName>
</protein>
<evidence type="ECO:0000259" key="4">
    <source>
        <dbReference type="PROSITE" id="PS50921"/>
    </source>
</evidence>
<dbReference type="Gene3D" id="3.30.450.40">
    <property type="match status" value="1"/>
</dbReference>
<dbReference type="InterPro" id="IPR012074">
    <property type="entry name" value="GAF_ANTAR"/>
</dbReference>
<accession>A0A1D8G9C0</accession>
<dbReference type="Pfam" id="PF03861">
    <property type="entry name" value="ANTAR"/>
    <property type="match status" value="1"/>
</dbReference>
<dbReference type="EMBL" id="CP017316">
    <property type="protein sequence ID" value="AOT62057.1"/>
    <property type="molecule type" value="Genomic_DNA"/>
</dbReference>
<proteinExistence type="predicted"/>
<dbReference type="OrthoDB" id="4929862at2"/>
<organism evidence="5 6">
    <name type="scientific">Streptomyces rubrolavendulae</name>
    <dbReference type="NCBI Taxonomy" id="285473"/>
    <lineage>
        <taxon>Bacteria</taxon>
        <taxon>Bacillati</taxon>
        <taxon>Actinomycetota</taxon>
        <taxon>Actinomycetes</taxon>
        <taxon>Kitasatosporales</taxon>
        <taxon>Streptomycetaceae</taxon>
        <taxon>Streptomyces</taxon>
    </lineage>
</organism>
<dbReference type="AlphaFoldDB" id="A0A1D8G9C0"/>
<dbReference type="InterPro" id="IPR011006">
    <property type="entry name" value="CheY-like_superfamily"/>
</dbReference>
<evidence type="ECO:0000256" key="1">
    <source>
        <dbReference type="ARBA" id="ARBA00023015"/>
    </source>
</evidence>
<feature type="region of interest" description="Disordered" evidence="3">
    <location>
        <begin position="232"/>
        <end position="254"/>
    </location>
</feature>
<evidence type="ECO:0000313" key="5">
    <source>
        <dbReference type="EMBL" id="AOT62057.1"/>
    </source>
</evidence>
<reference evidence="5 6" key="1">
    <citation type="submission" date="2016-09" db="EMBL/GenBank/DDBJ databases">
        <title>Streptomyces rubrolavendulae MJM4426 Genome sequencing and assembly.</title>
        <authorList>
            <person name="Kim J.-G."/>
        </authorList>
    </citation>
    <scope>NUCLEOTIDE SEQUENCE [LARGE SCALE GENOMIC DNA]</scope>
    <source>
        <strain evidence="5 6">MJM4426</strain>
    </source>
</reference>
<name>A0A1D8G9C0_9ACTN</name>
<gene>
    <name evidence="5" type="ORF">A4G23_04949</name>
</gene>
<keyword evidence="6" id="KW-1185">Reference proteome</keyword>
<feature type="domain" description="ANTAR" evidence="4">
    <location>
        <begin position="159"/>
        <end position="220"/>
    </location>
</feature>
<dbReference type="PATRIC" id="fig|285473.5.peg.5216"/>
<dbReference type="STRING" id="285473.A4G23_04949"/>